<dbReference type="EMBL" id="CP030032">
    <property type="protein sequence ID" value="AWV87824.1"/>
    <property type="molecule type" value="Genomic_DNA"/>
</dbReference>
<protein>
    <recommendedName>
        <fullName evidence="3">PpiC domain-containing protein</fullName>
    </recommendedName>
</protein>
<dbReference type="KEGG" id="bsed:DN745_00130"/>
<reference evidence="1 2" key="1">
    <citation type="submission" date="2018-06" db="EMBL/GenBank/DDBJ databases">
        <title>Lujinxingia sediminis gen. nov. sp. nov., a new facultative anaerobic member of the class Deltaproteobacteria, and proposal of Lujinxingaceae fam. nov.</title>
        <authorList>
            <person name="Guo L.-Y."/>
            <person name="Li C.-M."/>
            <person name="Wang S."/>
            <person name="Du Z.-J."/>
        </authorList>
    </citation>
    <scope>NUCLEOTIDE SEQUENCE [LARGE SCALE GENOMIC DNA]</scope>
    <source>
        <strain evidence="1 2">FA350</strain>
    </source>
</reference>
<gene>
    <name evidence="1" type="ORF">DN745_00130</name>
</gene>
<evidence type="ECO:0000313" key="1">
    <source>
        <dbReference type="EMBL" id="AWV87824.1"/>
    </source>
</evidence>
<dbReference type="Proteomes" id="UP000249799">
    <property type="component" value="Chromosome"/>
</dbReference>
<proteinExistence type="predicted"/>
<evidence type="ECO:0000313" key="2">
    <source>
        <dbReference type="Proteomes" id="UP000249799"/>
    </source>
</evidence>
<dbReference type="AlphaFoldDB" id="A0A2Z4FGG4"/>
<accession>A0A2Z4FGG4</accession>
<keyword evidence="2" id="KW-1185">Reference proteome</keyword>
<name>A0A2Z4FGG4_9DELT</name>
<sequence>MNDEIAADARASAPERGRSRLSLVFLIGFLALSLGCDAKPKGESAGQAKVEQKAEPAAEEPSSEAVLVEAGPIKITLKDFEYALHLKRFVASMDQLEPPKDYLAARPAQMELLEHLIMDSVVAHEVAQRALTISVEEKVAALRSEPGVARFASILESPASADPAADAVLRDALRELEARGLTRADVDYVAGVIAGEAKLRDVFLSEVREDAVWQYYAMKNDRARVLAIAMSNSPTMGEVMSVVESEPERIEAYFEEHKLRWKPKDGPVPQLDDGLRRQIAGILLAEASVIPSVYNKMMVEIKALQAAKKLPAAGRSKASKAARERAIEALAKKFEKPGVTVHVTPVFSQENPGFIPEIGLSEEFARAIFATELSEPVSPKPVLSRQKAWAFLLLEREHPSREEFEAQKDAVRAEYLEKLKDVIVPGYVQGFFGAHNPDFNFEPLKKAYGDAAPAAPKDDPGE</sequence>
<organism evidence="1 2">
    <name type="scientific">Bradymonas sediminis</name>
    <dbReference type="NCBI Taxonomy" id="1548548"/>
    <lineage>
        <taxon>Bacteria</taxon>
        <taxon>Deltaproteobacteria</taxon>
        <taxon>Bradymonadales</taxon>
        <taxon>Bradymonadaceae</taxon>
        <taxon>Bradymonas</taxon>
    </lineage>
</organism>
<evidence type="ECO:0008006" key="3">
    <source>
        <dbReference type="Google" id="ProtNLM"/>
    </source>
</evidence>